<sequence>MAALLVATGLSGGVARAQLDSREAISLQNQILELRHEMQMQSGGSEPGAPPMSGDTGAPSSTSVDQGAASPLTSQLLDRVSTLEAQVRDLRGQLDQLSNQVQQQNAALSKQIGDMNFALQQGHPGASSGGDENGPATAPVPAAPRPDNRAPERRTPEMALQQGNAALARRDYAGAQAAAREVLAGPRGPRQTDAQFLLAQSLAGQRQFQQAATAYYDVYSHAPHSGRAPDALLGVTASLLALGDKTDACQALQKLHNEFPSPQPRVRAASSSLRNRAGCR</sequence>
<protein>
    <recommendedName>
        <fullName evidence="5">Tetratricopeptide repeat protein</fullName>
    </recommendedName>
</protein>
<dbReference type="InterPro" id="IPR011990">
    <property type="entry name" value="TPR-like_helical_dom_sf"/>
</dbReference>
<feature type="region of interest" description="Disordered" evidence="2">
    <location>
        <begin position="260"/>
        <end position="280"/>
    </location>
</feature>
<evidence type="ECO:0000256" key="2">
    <source>
        <dbReference type="SAM" id="MobiDB-lite"/>
    </source>
</evidence>
<keyword evidence="4" id="KW-1185">Reference proteome</keyword>
<evidence type="ECO:0000313" key="4">
    <source>
        <dbReference type="Proteomes" id="UP000305654"/>
    </source>
</evidence>
<accession>A0A5R9J146</accession>
<feature type="region of interest" description="Disordered" evidence="2">
    <location>
        <begin position="119"/>
        <end position="156"/>
    </location>
</feature>
<evidence type="ECO:0008006" key="5">
    <source>
        <dbReference type="Google" id="ProtNLM"/>
    </source>
</evidence>
<proteinExistence type="predicted"/>
<evidence type="ECO:0000256" key="1">
    <source>
        <dbReference type="SAM" id="Coils"/>
    </source>
</evidence>
<organism evidence="3 4">
    <name type="scientific">Lichenicoccus roseus</name>
    <dbReference type="NCBI Taxonomy" id="2683649"/>
    <lineage>
        <taxon>Bacteria</taxon>
        <taxon>Pseudomonadati</taxon>
        <taxon>Pseudomonadota</taxon>
        <taxon>Alphaproteobacteria</taxon>
        <taxon>Acetobacterales</taxon>
        <taxon>Acetobacteraceae</taxon>
        <taxon>Lichenicoccus</taxon>
    </lineage>
</organism>
<gene>
    <name evidence="3" type="ORF">FE263_17600</name>
</gene>
<comment type="caution">
    <text evidence="3">The sequence shown here is derived from an EMBL/GenBank/DDBJ whole genome shotgun (WGS) entry which is preliminary data.</text>
</comment>
<feature type="compositionally biased region" description="Polar residues" evidence="2">
    <location>
        <begin position="58"/>
        <end position="72"/>
    </location>
</feature>
<reference evidence="3 4" key="1">
    <citation type="submission" date="2019-05" db="EMBL/GenBank/DDBJ databases">
        <authorList>
            <person name="Pankratov T."/>
            <person name="Grouzdev D."/>
        </authorList>
    </citation>
    <scope>NUCLEOTIDE SEQUENCE [LARGE SCALE GENOMIC DNA]</scope>
    <source>
        <strain evidence="3 4">KEBCLARHB70R</strain>
    </source>
</reference>
<name>A0A5R9J146_9PROT</name>
<dbReference type="InterPro" id="IPR019734">
    <property type="entry name" value="TPR_rpt"/>
</dbReference>
<keyword evidence="1" id="KW-0175">Coiled coil</keyword>
<feature type="compositionally biased region" description="Basic and acidic residues" evidence="2">
    <location>
        <begin position="146"/>
        <end position="156"/>
    </location>
</feature>
<dbReference type="Pfam" id="PF13174">
    <property type="entry name" value="TPR_6"/>
    <property type="match status" value="2"/>
</dbReference>
<evidence type="ECO:0000313" key="3">
    <source>
        <dbReference type="EMBL" id="TLU71375.1"/>
    </source>
</evidence>
<dbReference type="EMBL" id="VCDI01000007">
    <property type="protein sequence ID" value="TLU71375.1"/>
    <property type="molecule type" value="Genomic_DNA"/>
</dbReference>
<dbReference type="Gene3D" id="1.25.40.10">
    <property type="entry name" value="Tetratricopeptide repeat domain"/>
    <property type="match status" value="1"/>
</dbReference>
<feature type="region of interest" description="Disordered" evidence="2">
    <location>
        <begin position="39"/>
        <end position="72"/>
    </location>
</feature>
<dbReference type="Proteomes" id="UP000305654">
    <property type="component" value="Unassembled WGS sequence"/>
</dbReference>
<dbReference type="AlphaFoldDB" id="A0A5R9J146"/>
<feature type="coiled-coil region" evidence="1">
    <location>
        <begin position="80"/>
        <end position="107"/>
    </location>
</feature>
<dbReference type="OrthoDB" id="7281831at2"/>
<dbReference type="SUPFAM" id="SSF48452">
    <property type="entry name" value="TPR-like"/>
    <property type="match status" value="1"/>
</dbReference>